<gene>
    <name evidence="2" type="ORF">RRG08_026099</name>
</gene>
<keyword evidence="3" id="KW-1185">Reference proteome</keyword>
<reference evidence="2" key="1">
    <citation type="journal article" date="2023" name="G3 (Bethesda)">
        <title>A reference genome for the long-term kleptoplast-retaining sea slug Elysia crispata morphotype clarki.</title>
        <authorList>
            <person name="Eastman K.E."/>
            <person name="Pendleton A.L."/>
            <person name="Shaikh M.A."/>
            <person name="Suttiyut T."/>
            <person name="Ogas R."/>
            <person name="Tomko P."/>
            <person name="Gavelis G."/>
            <person name="Widhalm J.R."/>
            <person name="Wisecaver J.H."/>
        </authorList>
    </citation>
    <scope>NUCLEOTIDE SEQUENCE</scope>
    <source>
        <strain evidence="2">ECLA1</strain>
    </source>
</reference>
<feature type="region of interest" description="Disordered" evidence="1">
    <location>
        <begin position="63"/>
        <end position="94"/>
    </location>
</feature>
<name>A0AAE0YR86_9GAST</name>
<protein>
    <submittedName>
        <fullName evidence="2">Uncharacterized protein</fullName>
    </submittedName>
</protein>
<sequence>MAEKIEHWADNEQIQIGSVANQGVQWSDEFNRSYSCAGNSETLQLAHRFRRVDKKKSWVVPLRSSKHADSEQKLGGMLPGHKYLPRAGTKEPQGENMDLLLSSRAPVTLAVAG</sequence>
<accession>A0AAE0YR86</accession>
<evidence type="ECO:0000313" key="2">
    <source>
        <dbReference type="EMBL" id="KAK3755369.1"/>
    </source>
</evidence>
<dbReference type="EMBL" id="JAWDGP010005602">
    <property type="protein sequence ID" value="KAK3755369.1"/>
    <property type="molecule type" value="Genomic_DNA"/>
</dbReference>
<comment type="caution">
    <text evidence="2">The sequence shown here is derived from an EMBL/GenBank/DDBJ whole genome shotgun (WGS) entry which is preliminary data.</text>
</comment>
<organism evidence="2 3">
    <name type="scientific">Elysia crispata</name>
    <name type="common">lettuce slug</name>
    <dbReference type="NCBI Taxonomy" id="231223"/>
    <lineage>
        <taxon>Eukaryota</taxon>
        <taxon>Metazoa</taxon>
        <taxon>Spiralia</taxon>
        <taxon>Lophotrochozoa</taxon>
        <taxon>Mollusca</taxon>
        <taxon>Gastropoda</taxon>
        <taxon>Heterobranchia</taxon>
        <taxon>Euthyneura</taxon>
        <taxon>Panpulmonata</taxon>
        <taxon>Sacoglossa</taxon>
        <taxon>Placobranchoidea</taxon>
        <taxon>Plakobranchidae</taxon>
        <taxon>Elysia</taxon>
    </lineage>
</organism>
<dbReference type="Proteomes" id="UP001283361">
    <property type="component" value="Unassembled WGS sequence"/>
</dbReference>
<evidence type="ECO:0000256" key="1">
    <source>
        <dbReference type="SAM" id="MobiDB-lite"/>
    </source>
</evidence>
<proteinExistence type="predicted"/>
<evidence type="ECO:0000313" key="3">
    <source>
        <dbReference type="Proteomes" id="UP001283361"/>
    </source>
</evidence>
<dbReference type="AlphaFoldDB" id="A0AAE0YR86"/>